<dbReference type="Proteomes" id="UP000800035">
    <property type="component" value="Unassembled WGS sequence"/>
</dbReference>
<accession>A0A6A5TD43</accession>
<dbReference type="AlphaFoldDB" id="A0A6A5TD43"/>
<dbReference type="OrthoDB" id="5422905at2759"/>
<reference evidence="1" key="1">
    <citation type="journal article" date="2020" name="Stud. Mycol.">
        <title>101 Dothideomycetes genomes: a test case for predicting lifestyles and emergence of pathogens.</title>
        <authorList>
            <person name="Haridas S."/>
            <person name="Albert R."/>
            <person name="Binder M."/>
            <person name="Bloem J."/>
            <person name="Labutti K."/>
            <person name="Salamov A."/>
            <person name="Andreopoulos B."/>
            <person name="Baker S."/>
            <person name="Barry K."/>
            <person name="Bills G."/>
            <person name="Bluhm B."/>
            <person name="Cannon C."/>
            <person name="Castanera R."/>
            <person name="Culley D."/>
            <person name="Daum C."/>
            <person name="Ezra D."/>
            <person name="Gonzalez J."/>
            <person name="Henrissat B."/>
            <person name="Kuo A."/>
            <person name="Liang C."/>
            <person name="Lipzen A."/>
            <person name="Lutzoni F."/>
            <person name="Magnuson J."/>
            <person name="Mondo S."/>
            <person name="Nolan M."/>
            <person name="Ohm R."/>
            <person name="Pangilinan J."/>
            <person name="Park H.-J."/>
            <person name="Ramirez L."/>
            <person name="Alfaro M."/>
            <person name="Sun H."/>
            <person name="Tritt A."/>
            <person name="Yoshinaga Y."/>
            <person name="Zwiers L.-H."/>
            <person name="Turgeon B."/>
            <person name="Goodwin S."/>
            <person name="Spatafora J."/>
            <person name="Crous P."/>
            <person name="Grigoriev I."/>
        </authorList>
    </citation>
    <scope>NUCLEOTIDE SEQUENCE</scope>
    <source>
        <strain evidence="1">CBS 675.92</strain>
    </source>
</reference>
<name>A0A6A5TD43_9PLEO</name>
<organism evidence="1 2">
    <name type="scientific">Byssothecium circinans</name>
    <dbReference type="NCBI Taxonomy" id="147558"/>
    <lineage>
        <taxon>Eukaryota</taxon>
        <taxon>Fungi</taxon>
        <taxon>Dikarya</taxon>
        <taxon>Ascomycota</taxon>
        <taxon>Pezizomycotina</taxon>
        <taxon>Dothideomycetes</taxon>
        <taxon>Pleosporomycetidae</taxon>
        <taxon>Pleosporales</taxon>
        <taxon>Massarineae</taxon>
        <taxon>Massarinaceae</taxon>
        <taxon>Byssothecium</taxon>
    </lineage>
</organism>
<protein>
    <submittedName>
        <fullName evidence="1">Uncharacterized protein</fullName>
    </submittedName>
</protein>
<feature type="non-terminal residue" evidence="1">
    <location>
        <position position="1"/>
    </location>
</feature>
<proteinExistence type="predicted"/>
<evidence type="ECO:0000313" key="1">
    <source>
        <dbReference type="EMBL" id="KAF1950218.1"/>
    </source>
</evidence>
<evidence type="ECO:0000313" key="2">
    <source>
        <dbReference type="Proteomes" id="UP000800035"/>
    </source>
</evidence>
<dbReference type="EMBL" id="ML977027">
    <property type="protein sequence ID" value="KAF1950218.1"/>
    <property type="molecule type" value="Genomic_DNA"/>
</dbReference>
<gene>
    <name evidence="1" type="ORF">CC80DRAFT_353621</name>
</gene>
<keyword evidence="2" id="KW-1185">Reference proteome</keyword>
<sequence length="164" mass="18645">LMSFPAKINIAFISGPIDTTPSYFATHYILRLNSAVQNGASFVMGPVQDTMAREYLLSLDGFDPKRTTVCMAQFEYADETWRRELEALGVNVEEVSTGGRATTTRMRDEFMTGVSGWDVLRRMCANWEYMCRTEEEAKEFYGKGWWPRVSNTEINGRRRGVIGG</sequence>
<feature type="non-terminal residue" evidence="1">
    <location>
        <position position="164"/>
    </location>
</feature>